<name>A0A6M3KZ38_9ZZZZ</name>
<dbReference type="InterPro" id="IPR013230">
    <property type="entry name" value="Peptidase_M15A_C"/>
</dbReference>
<dbReference type="SUPFAM" id="SSF55166">
    <property type="entry name" value="Hedgehog/DD-peptidase"/>
    <property type="match status" value="1"/>
</dbReference>
<sequence length="118" mass="13009">MKNHFPANELKCPCCGELVFAPSFKFKLNKARALAGVPFIITSGYRCLEYNRSKKIGSSDTSSHPKGFAIDISVTSSSMRYKILHALIITGFSRIGIGNNFIHVDDDPGKPIGVVWVY</sequence>
<proteinExistence type="predicted"/>
<protein>
    <submittedName>
        <fullName evidence="2">Putative peptidase</fullName>
    </submittedName>
</protein>
<accession>A0A6M3KZ38</accession>
<feature type="domain" description="Peptidase M15A C-terminal" evidence="1">
    <location>
        <begin position="23"/>
        <end position="105"/>
    </location>
</feature>
<evidence type="ECO:0000259" key="1">
    <source>
        <dbReference type="Pfam" id="PF08291"/>
    </source>
</evidence>
<reference evidence="2" key="1">
    <citation type="submission" date="2020-03" db="EMBL/GenBank/DDBJ databases">
        <title>The deep terrestrial virosphere.</title>
        <authorList>
            <person name="Holmfeldt K."/>
            <person name="Nilsson E."/>
            <person name="Simone D."/>
            <person name="Lopez-Fernandez M."/>
            <person name="Wu X."/>
            <person name="de Brujin I."/>
            <person name="Lundin D."/>
            <person name="Andersson A."/>
            <person name="Bertilsson S."/>
            <person name="Dopson M."/>
        </authorList>
    </citation>
    <scope>NUCLEOTIDE SEQUENCE</scope>
    <source>
        <strain evidence="2">MM415B02988</strain>
    </source>
</reference>
<evidence type="ECO:0000313" key="2">
    <source>
        <dbReference type="EMBL" id="QJA87477.1"/>
    </source>
</evidence>
<dbReference type="Gene3D" id="3.30.1380.10">
    <property type="match status" value="1"/>
</dbReference>
<organism evidence="2">
    <name type="scientific">viral metagenome</name>
    <dbReference type="NCBI Taxonomy" id="1070528"/>
    <lineage>
        <taxon>unclassified sequences</taxon>
        <taxon>metagenomes</taxon>
        <taxon>organismal metagenomes</taxon>
    </lineage>
</organism>
<dbReference type="EMBL" id="MT142709">
    <property type="protein sequence ID" value="QJA87477.1"/>
    <property type="molecule type" value="Genomic_DNA"/>
</dbReference>
<gene>
    <name evidence="2" type="ORF">MM415B02988_0008</name>
</gene>
<dbReference type="AlphaFoldDB" id="A0A6M3KZ38"/>
<dbReference type="InterPro" id="IPR009045">
    <property type="entry name" value="Zn_M74/Hedgehog-like"/>
</dbReference>
<dbReference type="Pfam" id="PF08291">
    <property type="entry name" value="Peptidase_M15_3"/>
    <property type="match status" value="1"/>
</dbReference>